<dbReference type="EMBL" id="JAAWWB010000007">
    <property type="protein sequence ID" value="KAG6778991.1"/>
    <property type="molecule type" value="Genomic_DNA"/>
</dbReference>
<dbReference type="PANTHER" id="PTHR31339">
    <property type="entry name" value="PECTIN LYASE-RELATED"/>
    <property type="match status" value="1"/>
</dbReference>
<proteinExistence type="predicted"/>
<sequence length="140" mass="15805">MTGSYGSYPDEVYDRKALPEIKLRNKLQRYSADIVTDSARPEGIQNDPFTGICISNVRTSLTEKPEELQWNCTDIQGISSKVTRQPCPASGRKASGVLSLKIDRRLRMFSSKLVRLVAKNIPRYFSHDDDISLRATKIRG</sequence>
<dbReference type="OrthoDB" id="187139at2759"/>
<accession>A0A8X8A1P0</accession>
<organism evidence="1 2">
    <name type="scientific">Populus tomentosa</name>
    <name type="common">Chinese white poplar</name>
    <dbReference type="NCBI Taxonomy" id="118781"/>
    <lineage>
        <taxon>Eukaryota</taxon>
        <taxon>Viridiplantae</taxon>
        <taxon>Streptophyta</taxon>
        <taxon>Embryophyta</taxon>
        <taxon>Tracheophyta</taxon>
        <taxon>Spermatophyta</taxon>
        <taxon>Magnoliopsida</taxon>
        <taxon>eudicotyledons</taxon>
        <taxon>Gunneridae</taxon>
        <taxon>Pentapetalae</taxon>
        <taxon>rosids</taxon>
        <taxon>fabids</taxon>
        <taxon>Malpighiales</taxon>
        <taxon>Salicaceae</taxon>
        <taxon>Saliceae</taxon>
        <taxon>Populus</taxon>
    </lineage>
</organism>
<dbReference type="Proteomes" id="UP000886885">
    <property type="component" value="Chromosome 4A"/>
</dbReference>
<reference evidence="1" key="1">
    <citation type="journal article" date="2020" name="bioRxiv">
        <title>Hybrid origin of Populus tomentosa Carr. identified through genome sequencing and phylogenomic analysis.</title>
        <authorList>
            <person name="An X."/>
            <person name="Gao K."/>
            <person name="Chen Z."/>
            <person name="Li J."/>
            <person name="Yang X."/>
            <person name="Yang X."/>
            <person name="Zhou J."/>
            <person name="Guo T."/>
            <person name="Zhao T."/>
            <person name="Huang S."/>
            <person name="Miao D."/>
            <person name="Khan W.U."/>
            <person name="Rao P."/>
            <person name="Ye M."/>
            <person name="Lei B."/>
            <person name="Liao W."/>
            <person name="Wang J."/>
            <person name="Ji L."/>
            <person name="Li Y."/>
            <person name="Guo B."/>
            <person name="Mustafa N.S."/>
            <person name="Li S."/>
            <person name="Yun Q."/>
            <person name="Keller S.R."/>
            <person name="Mao J."/>
            <person name="Zhang R."/>
            <person name="Strauss S.H."/>
        </authorList>
    </citation>
    <scope>NUCLEOTIDE SEQUENCE</scope>
    <source>
        <strain evidence="1">GM15</strain>
        <tissue evidence="1">Leaf</tissue>
    </source>
</reference>
<name>A0A8X8A1P0_POPTO</name>
<dbReference type="InterPro" id="IPR051801">
    <property type="entry name" value="GH28_Enzymes"/>
</dbReference>
<gene>
    <name evidence="1" type="ORF">POTOM_015355</name>
</gene>
<comment type="caution">
    <text evidence="1">The sequence shown here is derived from an EMBL/GenBank/DDBJ whole genome shotgun (WGS) entry which is preliminary data.</text>
</comment>
<dbReference type="PANTHER" id="PTHR31339:SF12">
    <property type="entry name" value="ENDO-POLYGALACTURONASE-LIKE PROTEIN"/>
    <property type="match status" value="1"/>
</dbReference>
<dbReference type="AlphaFoldDB" id="A0A8X8A1P0"/>
<evidence type="ECO:0000313" key="1">
    <source>
        <dbReference type="EMBL" id="KAG6778991.1"/>
    </source>
</evidence>
<protein>
    <submittedName>
        <fullName evidence="1">Uncharacterized protein</fullName>
    </submittedName>
</protein>
<evidence type="ECO:0000313" key="2">
    <source>
        <dbReference type="Proteomes" id="UP000886885"/>
    </source>
</evidence>
<keyword evidence="2" id="KW-1185">Reference proteome</keyword>